<dbReference type="Pfam" id="PF00005">
    <property type="entry name" value="ABC_tran"/>
    <property type="match status" value="1"/>
</dbReference>
<keyword evidence="2" id="KW-0813">Transport</keyword>
<keyword evidence="6 9" id="KW-0067">ATP-binding</keyword>
<evidence type="ECO:0000256" key="5">
    <source>
        <dbReference type="ARBA" id="ARBA00022741"/>
    </source>
</evidence>
<evidence type="ECO:0000256" key="1">
    <source>
        <dbReference type="ARBA" id="ARBA00005417"/>
    </source>
</evidence>
<dbReference type="SUPFAM" id="SSF52540">
    <property type="entry name" value="P-loop containing nucleoside triphosphate hydrolases"/>
    <property type="match status" value="1"/>
</dbReference>
<evidence type="ECO:0000259" key="8">
    <source>
        <dbReference type="PROSITE" id="PS50893"/>
    </source>
</evidence>
<sequence>MLAKTSEEVLRVEALEAGYGSVRVIRNAAIAVHAGEVVGLLGRNGAGKTTFINAIAGLLACASGSIVLAGREVSELPAHRRVGAGVTIVPSGGRLFKSLTVEENLAIGVPHPDLQKVTEIFALFPELLRLRSRYAGKLSGGERQMVAIGRALMLDPKLLLMDEPSEGLAPIVVLRLAESIKALQARGVGILVAEQNVKFTDLVCQRWYGIDKGAITDRQPTAMLPRA</sequence>
<reference evidence="9 10" key="1">
    <citation type="submission" date="2019-09" db="EMBL/GenBank/DDBJ databases">
        <title>Paraburkholderia podalyriae sp. nov., A South African Podalyria-associated rhizobium.</title>
        <authorList>
            <person name="Mavima L."/>
            <person name="Beukes C.W."/>
            <person name="Palmer M."/>
            <person name="De Meyer S.E."/>
            <person name="James E.K."/>
            <person name="Maluk M."/>
            <person name="Avontuur J.R."/>
            <person name="Chan W.Y."/>
            <person name="Venter S.N."/>
            <person name="Steenkamp E.T."/>
        </authorList>
    </citation>
    <scope>NUCLEOTIDE SEQUENCE [LARGE SCALE GENOMIC DNA]</scope>
    <source>
        <strain evidence="9 10">WC7.3b</strain>
    </source>
</reference>
<keyword evidence="5" id="KW-0547">Nucleotide-binding</keyword>
<evidence type="ECO:0000256" key="2">
    <source>
        <dbReference type="ARBA" id="ARBA00022448"/>
    </source>
</evidence>
<dbReference type="SMART" id="SM00382">
    <property type="entry name" value="AAA"/>
    <property type="match status" value="1"/>
</dbReference>
<dbReference type="EMBL" id="VZQQ01000003">
    <property type="protein sequence ID" value="MBC8745989.1"/>
    <property type="molecule type" value="Genomic_DNA"/>
</dbReference>
<dbReference type="Proteomes" id="UP000736373">
    <property type="component" value="Unassembled WGS sequence"/>
</dbReference>
<proteinExistence type="inferred from homology"/>
<accession>A0ABR7PJM4</accession>
<evidence type="ECO:0000256" key="3">
    <source>
        <dbReference type="ARBA" id="ARBA00022475"/>
    </source>
</evidence>
<dbReference type="Gene3D" id="3.40.50.300">
    <property type="entry name" value="P-loop containing nucleotide triphosphate hydrolases"/>
    <property type="match status" value="1"/>
</dbReference>
<protein>
    <submittedName>
        <fullName evidence="9">ABC transporter ATP-binding protein</fullName>
    </submittedName>
</protein>
<dbReference type="InterPro" id="IPR003439">
    <property type="entry name" value="ABC_transporter-like_ATP-bd"/>
</dbReference>
<keyword evidence="10" id="KW-1185">Reference proteome</keyword>
<dbReference type="InterPro" id="IPR052156">
    <property type="entry name" value="BCAA_Transport_ATP-bd_LivF"/>
</dbReference>
<comment type="caution">
    <text evidence="9">The sequence shown here is derived from an EMBL/GenBank/DDBJ whole genome shotgun (WGS) entry which is preliminary data.</text>
</comment>
<dbReference type="InterPro" id="IPR003593">
    <property type="entry name" value="AAA+_ATPase"/>
</dbReference>
<evidence type="ECO:0000256" key="6">
    <source>
        <dbReference type="ARBA" id="ARBA00022840"/>
    </source>
</evidence>
<evidence type="ECO:0000313" key="10">
    <source>
        <dbReference type="Proteomes" id="UP000736373"/>
    </source>
</evidence>
<gene>
    <name evidence="9" type="ORF">F6X42_04900</name>
</gene>
<dbReference type="PANTHER" id="PTHR43820">
    <property type="entry name" value="HIGH-AFFINITY BRANCHED-CHAIN AMINO ACID TRANSPORT ATP-BINDING PROTEIN LIVF"/>
    <property type="match status" value="1"/>
</dbReference>
<evidence type="ECO:0000313" key="9">
    <source>
        <dbReference type="EMBL" id="MBC8745989.1"/>
    </source>
</evidence>
<evidence type="ECO:0000256" key="7">
    <source>
        <dbReference type="ARBA" id="ARBA00022970"/>
    </source>
</evidence>
<evidence type="ECO:0000256" key="4">
    <source>
        <dbReference type="ARBA" id="ARBA00022519"/>
    </source>
</evidence>
<organism evidence="9 10">
    <name type="scientific">Paraburkholderia podalyriae</name>
    <dbReference type="NCBI Taxonomy" id="1938811"/>
    <lineage>
        <taxon>Bacteria</taxon>
        <taxon>Pseudomonadati</taxon>
        <taxon>Pseudomonadota</taxon>
        <taxon>Betaproteobacteria</taxon>
        <taxon>Burkholderiales</taxon>
        <taxon>Burkholderiaceae</taxon>
        <taxon>Paraburkholderia</taxon>
    </lineage>
</organism>
<keyword evidence="3" id="KW-1003">Cell membrane</keyword>
<name>A0ABR7PJM4_9BURK</name>
<comment type="similarity">
    <text evidence="1">Belongs to the ABC transporter superfamily.</text>
</comment>
<keyword evidence="7" id="KW-0029">Amino-acid transport</keyword>
<feature type="domain" description="ABC transporter" evidence="8">
    <location>
        <begin position="10"/>
        <end position="227"/>
    </location>
</feature>
<keyword evidence="4" id="KW-0997">Cell inner membrane</keyword>
<dbReference type="PANTHER" id="PTHR43820:SF4">
    <property type="entry name" value="HIGH-AFFINITY BRANCHED-CHAIN AMINO ACID TRANSPORT ATP-BINDING PROTEIN LIVF"/>
    <property type="match status" value="1"/>
</dbReference>
<dbReference type="PROSITE" id="PS00211">
    <property type="entry name" value="ABC_TRANSPORTER_1"/>
    <property type="match status" value="1"/>
</dbReference>
<dbReference type="GO" id="GO:0005524">
    <property type="term" value="F:ATP binding"/>
    <property type="evidence" value="ECO:0007669"/>
    <property type="project" value="UniProtKB-KW"/>
</dbReference>
<dbReference type="InterPro" id="IPR027417">
    <property type="entry name" value="P-loop_NTPase"/>
</dbReference>
<keyword evidence="4" id="KW-0472">Membrane</keyword>
<dbReference type="CDD" id="cd03224">
    <property type="entry name" value="ABC_TM1139_LivF_branched"/>
    <property type="match status" value="1"/>
</dbReference>
<dbReference type="PROSITE" id="PS50893">
    <property type="entry name" value="ABC_TRANSPORTER_2"/>
    <property type="match status" value="1"/>
</dbReference>
<dbReference type="InterPro" id="IPR017871">
    <property type="entry name" value="ABC_transporter-like_CS"/>
</dbReference>